<dbReference type="GO" id="GO:0008448">
    <property type="term" value="F:N-acetylglucosamine-6-phosphate deacetylase activity"/>
    <property type="evidence" value="ECO:0007669"/>
    <property type="project" value="UniProtKB-EC"/>
</dbReference>
<evidence type="ECO:0000256" key="7">
    <source>
        <dbReference type="ARBA" id="ARBA00023277"/>
    </source>
</evidence>
<comment type="caution">
    <text evidence="10">The sequence shown here is derived from an EMBL/GenBank/DDBJ whole genome shotgun (WGS) entry which is preliminary data.</text>
</comment>
<feature type="domain" description="Amidohydrolase-related" evidence="9">
    <location>
        <begin position="58"/>
        <end position="270"/>
    </location>
</feature>
<evidence type="ECO:0000256" key="6">
    <source>
        <dbReference type="ARBA" id="ARBA00022801"/>
    </source>
</evidence>
<dbReference type="Proteomes" id="UP001054945">
    <property type="component" value="Unassembled WGS sequence"/>
</dbReference>
<dbReference type="EMBL" id="BPLR01002007">
    <property type="protein sequence ID" value="GIX68883.1"/>
    <property type="molecule type" value="Genomic_DNA"/>
</dbReference>
<evidence type="ECO:0000256" key="2">
    <source>
        <dbReference type="ARBA" id="ARBA00010716"/>
    </source>
</evidence>
<evidence type="ECO:0000256" key="8">
    <source>
        <dbReference type="ARBA" id="ARBA00047647"/>
    </source>
</evidence>
<protein>
    <recommendedName>
        <fullName evidence="4">N-acetylglucosamine-6-phosphate deacetylase</fullName>
        <ecNumber evidence="3">3.5.1.25</ecNumber>
    </recommendedName>
</protein>
<name>A0AAV4MAG2_CAEEX</name>
<dbReference type="Gene3D" id="2.30.40.10">
    <property type="entry name" value="Urease, subunit C, domain 1"/>
    <property type="match status" value="1"/>
</dbReference>
<dbReference type="InterPro" id="IPR011059">
    <property type="entry name" value="Metal-dep_hydrolase_composite"/>
</dbReference>
<accession>A0AAV4MAG2</accession>
<dbReference type="AlphaFoldDB" id="A0AAV4MAG2"/>
<evidence type="ECO:0000313" key="11">
    <source>
        <dbReference type="Proteomes" id="UP001054945"/>
    </source>
</evidence>
<keyword evidence="6" id="KW-0378">Hydrolase</keyword>
<dbReference type="Pfam" id="PF01979">
    <property type="entry name" value="Amidohydro_1"/>
    <property type="match status" value="1"/>
</dbReference>
<comment type="similarity">
    <text evidence="2">Belongs to the metallo-dependent hydrolases superfamily. NagA family.</text>
</comment>
<dbReference type="InterPro" id="IPR032466">
    <property type="entry name" value="Metal_Hydrolase"/>
</dbReference>
<organism evidence="10 11">
    <name type="scientific">Caerostris extrusa</name>
    <name type="common">Bark spider</name>
    <name type="synonym">Caerostris bankana</name>
    <dbReference type="NCBI Taxonomy" id="172846"/>
    <lineage>
        <taxon>Eukaryota</taxon>
        <taxon>Metazoa</taxon>
        <taxon>Ecdysozoa</taxon>
        <taxon>Arthropoda</taxon>
        <taxon>Chelicerata</taxon>
        <taxon>Arachnida</taxon>
        <taxon>Araneae</taxon>
        <taxon>Araneomorphae</taxon>
        <taxon>Entelegynae</taxon>
        <taxon>Araneoidea</taxon>
        <taxon>Araneidae</taxon>
        <taxon>Caerostris</taxon>
    </lineage>
</organism>
<comment type="cofactor">
    <cofactor evidence="1">
        <name>a divalent metal cation</name>
        <dbReference type="ChEBI" id="CHEBI:60240"/>
    </cofactor>
</comment>
<dbReference type="PANTHER" id="PTHR11113:SF14">
    <property type="entry name" value="N-ACETYLGLUCOSAMINE-6-PHOSPHATE DEACETYLASE"/>
    <property type="match status" value="1"/>
</dbReference>
<dbReference type="GO" id="GO:0019262">
    <property type="term" value="P:N-acetylneuraminate catabolic process"/>
    <property type="evidence" value="ECO:0007669"/>
    <property type="project" value="UniProtKB-ARBA"/>
</dbReference>
<keyword evidence="5" id="KW-0479">Metal-binding</keyword>
<proteinExistence type="inferred from homology"/>
<evidence type="ECO:0000259" key="9">
    <source>
        <dbReference type="Pfam" id="PF01979"/>
    </source>
</evidence>
<evidence type="ECO:0000256" key="5">
    <source>
        <dbReference type="ARBA" id="ARBA00022723"/>
    </source>
</evidence>
<evidence type="ECO:0000313" key="10">
    <source>
        <dbReference type="EMBL" id="GIX68883.1"/>
    </source>
</evidence>
<dbReference type="EC" id="3.5.1.25" evidence="3"/>
<dbReference type="GO" id="GO:0006046">
    <property type="term" value="P:N-acetylglucosamine catabolic process"/>
    <property type="evidence" value="ECO:0007669"/>
    <property type="project" value="TreeGrafter"/>
</dbReference>
<evidence type="ECO:0000256" key="4">
    <source>
        <dbReference type="ARBA" id="ARBA00018029"/>
    </source>
</evidence>
<keyword evidence="11" id="KW-1185">Reference proteome</keyword>
<dbReference type="GO" id="GO:0046872">
    <property type="term" value="F:metal ion binding"/>
    <property type="evidence" value="ECO:0007669"/>
    <property type="project" value="UniProtKB-KW"/>
</dbReference>
<evidence type="ECO:0000256" key="3">
    <source>
        <dbReference type="ARBA" id="ARBA00011899"/>
    </source>
</evidence>
<dbReference type="InterPro" id="IPR006680">
    <property type="entry name" value="Amidohydro-rel"/>
</dbReference>
<sequence length="287" mass="31442">MSSRGKLIQFTNCKILRDSKIIREDLWVRNSKIINPEPVFYDEKITSDLKVDCGNALIVPGFIDLQINGGFGFDFSTPKDDIASSINVVAKGILQYGVTSFCPTLITSTPDKYHEIIPKIKIQNGGKHGAGVLGIHVEGPFINKEKCGAHPTQYIKTLKNGIEDIVETYGNLYNIRILTLAPELDTNGTVIKELVRQGITVSLGHSACNLSDGEEAVVQGATFITHLFNAMLPFHHRDPGLVGLLTSEKIPVNMKIFYGIIADGIHTHPAALRIAYHSNPDGILNIN</sequence>
<dbReference type="FunFam" id="3.20.20.140:FF:000023">
    <property type="entry name" value="N-acetylglucosamine-6-phosphate deacetylase"/>
    <property type="match status" value="1"/>
</dbReference>
<dbReference type="GO" id="GO:0106279">
    <property type="term" value="P:negative regulation of UDP-N-acetylglucosamine biosynthetic process"/>
    <property type="evidence" value="ECO:0007669"/>
    <property type="project" value="UniProtKB-ARBA"/>
</dbReference>
<reference evidence="10 11" key="1">
    <citation type="submission" date="2021-06" db="EMBL/GenBank/DDBJ databases">
        <title>Caerostris extrusa draft genome.</title>
        <authorList>
            <person name="Kono N."/>
            <person name="Arakawa K."/>
        </authorList>
    </citation>
    <scope>NUCLEOTIDE SEQUENCE [LARGE SCALE GENOMIC DNA]</scope>
</reference>
<comment type="catalytic activity">
    <reaction evidence="8">
        <text>N-acetyl-D-glucosamine 6-phosphate + H2O = D-glucosamine 6-phosphate + acetate</text>
        <dbReference type="Rhea" id="RHEA:22936"/>
        <dbReference type="ChEBI" id="CHEBI:15377"/>
        <dbReference type="ChEBI" id="CHEBI:30089"/>
        <dbReference type="ChEBI" id="CHEBI:57513"/>
        <dbReference type="ChEBI" id="CHEBI:58725"/>
        <dbReference type="EC" id="3.5.1.25"/>
    </reaction>
</comment>
<dbReference type="Gene3D" id="3.20.20.140">
    <property type="entry name" value="Metal-dependent hydrolases"/>
    <property type="match status" value="1"/>
</dbReference>
<dbReference type="PANTHER" id="PTHR11113">
    <property type="entry name" value="N-ACETYLGLUCOSAMINE-6-PHOSPHATE DEACETYLASE"/>
    <property type="match status" value="1"/>
</dbReference>
<keyword evidence="7" id="KW-0119">Carbohydrate metabolism</keyword>
<dbReference type="SUPFAM" id="SSF51556">
    <property type="entry name" value="Metallo-dependent hydrolases"/>
    <property type="match status" value="1"/>
</dbReference>
<gene>
    <name evidence="10" type="primary">amdhd2</name>
    <name evidence="10" type="ORF">CEXT_545061</name>
</gene>
<evidence type="ECO:0000256" key="1">
    <source>
        <dbReference type="ARBA" id="ARBA00001968"/>
    </source>
</evidence>